<keyword evidence="1" id="KW-0812">Transmembrane</keyword>
<name>A0ABT7UK97_9FIRM</name>
<reference evidence="2 3" key="2">
    <citation type="submission" date="2023-06" db="EMBL/GenBank/DDBJ databases">
        <authorList>
            <person name="Zeman M."/>
            <person name="Kubasova T."/>
            <person name="Jahodarova E."/>
            <person name="Nykrynova M."/>
            <person name="Rychlik I."/>
        </authorList>
    </citation>
    <scope>NUCLEOTIDE SEQUENCE [LARGE SCALE GENOMIC DNA]</scope>
    <source>
        <strain evidence="2 3">ET341</strain>
    </source>
</reference>
<dbReference type="EMBL" id="JAUDCK010000039">
    <property type="protein sequence ID" value="MDM8196561.1"/>
    <property type="molecule type" value="Genomic_DNA"/>
</dbReference>
<gene>
    <name evidence="2" type="ORF">QUV98_09560</name>
</gene>
<feature type="transmembrane region" description="Helical" evidence="1">
    <location>
        <begin position="6"/>
        <end position="26"/>
    </location>
</feature>
<keyword evidence="3" id="KW-1185">Reference proteome</keyword>
<evidence type="ECO:0000313" key="2">
    <source>
        <dbReference type="EMBL" id="MDM8196561.1"/>
    </source>
</evidence>
<keyword evidence="1" id="KW-1133">Transmembrane helix</keyword>
<dbReference type="SUPFAM" id="SSF161219">
    <property type="entry name" value="CHY zinc finger-like"/>
    <property type="match status" value="1"/>
</dbReference>
<dbReference type="Proteomes" id="UP001529275">
    <property type="component" value="Unassembled WGS sequence"/>
</dbReference>
<dbReference type="InterPro" id="IPR037274">
    <property type="entry name" value="Znf_CHY_sf"/>
</dbReference>
<reference evidence="3" key="1">
    <citation type="submission" date="2023-06" db="EMBL/GenBank/DDBJ databases">
        <title>Identification and characterization of horizontal gene transfer across gut microbiota members of farm animals based on homology search.</title>
        <authorList>
            <person name="Zeman M."/>
            <person name="Kubasova T."/>
            <person name="Jahodarova E."/>
            <person name="Nykrynova M."/>
            <person name="Rychlik I."/>
        </authorList>
    </citation>
    <scope>NUCLEOTIDE SEQUENCE [LARGE SCALE GENOMIC DNA]</scope>
    <source>
        <strain evidence="3">ET341</strain>
    </source>
</reference>
<keyword evidence="1" id="KW-0472">Membrane</keyword>
<evidence type="ECO:0000256" key="1">
    <source>
        <dbReference type="SAM" id="Phobius"/>
    </source>
</evidence>
<proteinExistence type="predicted"/>
<dbReference type="RefSeq" id="WP_129738343.1">
    <property type="nucleotide sequence ID" value="NZ_JAUDCK010000039.1"/>
</dbReference>
<accession>A0ABT7UK97</accession>
<evidence type="ECO:0000313" key="3">
    <source>
        <dbReference type="Proteomes" id="UP001529275"/>
    </source>
</evidence>
<sequence length="72" mass="8579">MIMIGVLGIVSCMIILYVIVSQNRYFQCQHCHRTWKPHFFQVIGNVNRQVQDYHVQCPYCHTIQNIKLSKKK</sequence>
<comment type="caution">
    <text evidence="2">The sequence shown here is derived from an EMBL/GenBank/DDBJ whole genome shotgun (WGS) entry which is preliminary data.</text>
</comment>
<organism evidence="2 3">
    <name type="scientific">Massilimicrobiota timonensis</name>
    <dbReference type="NCBI Taxonomy" id="1776392"/>
    <lineage>
        <taxon>Bacteria</taxon>
        <taxon>Bacillati</taxon>
        <taxon>Bacillota</taxon>
        <taxon>Erysipelotrichia</taxon>
        <taxon>Erysipelotrichales</taxon>
        <taxon>Erysipelotrichaceae</taxon>
        <taxon>Massilimicrobiota</taxon>
    </lineage>
</organism>
<protein>
    <submittedName>
        <fullName evidence="2">Uncharacterized protein</fullName>
    </submittedName>
</protein>